<name>A0A4C1VXN1_EUMVA</name>
<dbReference type="Proteomes" id="UP000299102">
    <property type="component" value="Unassembled WGS sequence"/>
</dbReference>
<comment type="caution">
    <text evidence="1">The sequence shown here is derived from an EMBL/GenBank/DDBJ whole genome shotgun (WGS) entry which is preliminary data.</text>
</comment>
<dbReference type="AlphaFoldDB" id="A0A4C1VXN1"/>
<proteinExistence type="predicted"/>
<sequence length="181" mass="20012">MMRAQPSLPAKIWPSTRPKKCLVRRDAAPRPGCGRLSSLRFIFAREFVTINLCGGRATECNRPPHDQHPPVICERVRKEKSEAFGREETRKQLTDSVRRQTPIEDDRGEVLPPFVAVGTSSNIPRRSLVVSSGRSYRPVGAKCSAGSPLVSGLPFESGVVAVEGALHVDQSEHFNIRTVEQ</sequence>
<dbReference type="EMBL" id="BGZK01000442">
    <property type="protein sequence ID" value="GBP43778.1"/>
    <property type="molecule type" value="Genomic_DNA"/>
</dbReference>
<evidence type="ECO:0000313" key="2">
    <source>
        <dbReference type="Proteomes" id="UP000299102"/>
    </source>
</evidence>
<accession>A0A4C1VXN1</accession>
<protein>
    <submittedName>
        <fullName evidence="1">Uncharacterized protein</fullName>
    </submittedName>
</protein>
<evidence type="ECO:0000313" key="1">
    <source>
        <dbReference type="EMBL" id="GBP43778.1"/>
    </source>
</evidence>
<keyword evidence="2" id="KW-1185">Reference proteome</keyword>
<gene>
    <name evidence="1" type="ORF">EVAR_28954_1</name>
</gene>
<reference evidence="1 2" key="1">
    <citation type="journal article" date="2019" name="Commun. Biol.">
        <title>The bagworm genome reveals a unique fibroin gene that provides high tensile strength.</title>
        <authorList>
            <person name="Kono N."/>
            <person name="Nakamura H."/>
            <person name="Ohtoshi R."/>
            <person name="Tomita M."/>
            <person name="Numata K."/>
            <person name="Arakawa K."/>
        </authorList>
    </citation>
    <scope>NUCLEOTIDE SEQUENCE [LARGE SCALE GENOMIC DNA]</scope>
</reference>
<organism evidence="1 2">
    <name type="scientific">Eumeta variegata</name>
    <name type="common">Bagworm moth</name>
    <name type="synonym">Eumeta japonica</name>
    <dbReference type="NCBI Taxonomy" id="151549"/>
    <lineage>
        <taxon>Eukaryota</taxon>
        <taxon>Metazoa</taxon>
        <taxon>Ecdysozoa</taxon>
        <taxon>Arthropoda</taxon>
        <taxon>Hexapoda</taxon>
        <taxon>Insecta</taxon>
        <taxon>Pterygota</taxon>
        <taxon>Neoptera</taxon>
        <taxon>Endopterygota</taxon>
        <taxon>Lepidoptera</taxon>
        <taxon>Glossata</taxon>
        <taxon>Ditrysia</taxon>
        <taxon>Tineoidea</taxon>
        <taxon>Psychidae</taxon>
        <taxon>Oiketicinae</taxon>
        <taxon>Eumeta</taxon>
    </lineage>
</organism>